<keyword evidence="1" id="KW-1015">Disulfide bond</keyword>
<dbReference type="PROSITE" id="PS50240">
    <property type="entry name" value="TRYPSIN_DOM"/>
    <property type="match status" value="1"/>
</dbReference>
<dbReference type="FunFam" id="2.40.10.10:FF:000068">
    <property type="entry name" value="transmembrane protease serine 2"/>
    <property type="match status" value="1"/>
</dbReference>
<dbReference type="InParanoid" id="A0A2J7Q439"/>
<evidence type="ECO:0000313" key="4">
    <source>
        <dbReference type="EMBL" id="PNF23357.1"/>
    </source>
</evidence>
<dbReference type="GO" id="GO:0006508">
    <property type="term" value="P:proteolysis"/>
    <property type="evidence" value="ECO:0007669"/>
    <property type="project" value="InterPro"/>
</dbReference>
<dbReference type="PROSITE" id="PS00134">
    <property type="entry name" value="TRYPSIN_HIS"/>
    <property type="match status" value="1"/>
</dbReference>
<proteinExistence type="predicted"/>
<keyword evidence="5" id="KW-1185">Reference proteome</keyword>
<dbReference type="Proteomes" id="UP000235965">
    <property type="component" value="Unassembled WGS sequence"/>
</dbReference>
<evidence type="ECO:0000256" key="1">
    <source>
        <dbReference type="ARBA" id="ARBA00023157"/>
    </source>
</evidence>
<evidence type="ECO:0000313" key="5">
    <source>
        <dbReference type="Proteomes" id="UP000235965"/>
    </source>
</evidence>
<feature type="signal peptide" evidence="2">
    <location>
        <begin position="1"/>
        <end position="21"/>
    </location>
</feature>
<dbReference type="STRING" id="105785.A0A2J7Q439"/>
<dbReference type="CDD" id="cd00190">
    <property type="entry name" value="Tryp_SPc"/>
    <property type="match status" value="1"/>
</dbReference>
<protein>
    <recommendedName>
        <fullName evidence="3">Peptidase S1 domain-containing protein</fullName>
    </recommendedName>
</protein>
<dbReference type="PANTHER" id="PTHR24252">
    <property type="entry name" value="ACROSIN-RELATED"/>
    <property type="match status" value="1"/>
</dbReference>
<dbReference type="InterPro" id="IPR043504">
    <property type="entry name" value="Peptidase_S1_PA_chymotrypsin"/>
</dbReference>
<dbReference type="InterPro" id="IPR018114">
    <property type="entry name" value="TRYPSIN_HIS"/>
</dbReference>
<organism evidence="4 5">
    <name type="scientific">Cryptotermes secundus</name>
    <dbReference type="NCBI Taxonomy" id="105785"/>
    <lineage>
        <taxon>Eukaryota</taxon>
        <taxon>Metazoa</taxon>
        <taxon>Ecdysozoa</taxon>
        <taxon>Arthropoda</taxon>
        <taxon>Hexapoda</taxon>
        <taxon>Insecta</taxon>
        <taxon>Pterygota</taxon>
        <taxon>Neoptera</taxon>
        <taxon>Polyneoptera</taxon>
        <taxon>Dictyoptera</taxon>
        <taxon>Blattodea</taxon>
        <taxon>Blattoidea</taxon>
        <taxon>Termitoidae</taxon>
        <taxon>Kalotermitidae</taxon>
        <taxon>Cryptotermitinae</taxon>
        <taxon>Cryptotermes</taxon>
    </lineage>
</organism>
<dbReference type="AlphaFoldDB" id="A0A2J7Q439"/>
<dbReference type="Pfam" id="PF00089">
    <property type="entry name" value="Trypsin"/>
    <property type="match status" value="1"/>
</dbReference>
<dbReference type="EMBL" id="NEVH01018390">
    <property type="protein sequence ID" value="PNF23357.1"/>
    <property type="molecule type" value="Genomic_DNA"/>
</dbReference>
<dbReference type="SMART" id="SM00020">
    <property type="entry name" value="Tryp_SPc"/>
    <property type="match status" value="1"/>
</dbReference>
<dbReference type="InterPro" id="IPR009003">
    <property type="entry name" value="Peptidase_S1_PA"/>
</dbReference>
<dbReference type="PANTHER" id="PTHR24252:SF7">
    <property type="entry name" value="HYALIN"/>
    <property type="match status" value="1"/>
</dbReference>
<dbReference type="InterPro" id="IPR001254">
    <property type="entry name" value="Trypsin_dom"/>
</dbReference>
<dbReference type="OrthoDB" id="546450at2759"/>
<keyword evidence="2" id="KW-0732">Signal</keyword>
<dbReference type="GO" id="GO:0004252">
    <property type="term" value="F:serine-type endopeptidase activity"/>
    <property type="evidence" value="ECO:0007669"/>
    <property type="project" value="InterPro"/>
</dbReference>
<dbReference type="Gene3D" id="2.40.10.10">
    <property type="entry name" value="Trypsin-like serine proteases"/>
    <property type="match status" value="1"/>
</dbReference>
<evidence type="ECO:0000259" key="3">
    <source>
        <dbReference type="PROSITE" id="PS50240"/>
    </source>
</evidence>
<name>A0A2J7Q439_9NEOP</name>
<evidence type="ECO:0000256" key="2">
    <source>
        <dbReference type="SAM" id="SignalP"/>
    </source>
</evidence>
<feature type="chain" id="PRO_5014319623" description="Peptidase S1 domain-containing protein" evidence="2">
    <location>
        <begin position="22"/>
        <end position="337"/>
    </location>
</feature>
<feature type="domain" description="Peptidase S1" evidence="3">
    <location>
        <begin position="33"/>
        <end position="265"/>
    </location>
</feature>
<dbReference type="SUPFAM" id="SSF50494">
    <property type="entry name" value="Trypsin-like serine proteases"/>
    <property type="match status" value="1"/>
</dbReference>
<reference evidence="4 5" key="1">
    <citation type="submission" date="2017-12" db="EMBL/GenBank/DDBJ databases">
        <title>Hemimetabolous genomes reveal molecular basis of termite eusociality.</title>
        <authorList>
            <person name="Harrison M.C."/>
            <person name="Jongepier E."/>
            <person name="Robertson H.M."/>
            <person name="Arning N."/>
            <person name="Bitard-Feildel T."/>
            <person name="Chao H."/>
            <person name="Childers C.P."/>
            <person name="Dinh H."/>
            <person name="Doddapaneni H."/>
            <person name="Dugan S."/>
            <person name="Gowin J."/>
            <person name="Greiner C."/>
            <person name="Han Y."/>
            <person name="Hu H."/>
            <person name="Hughes D.S.T."/>
            <person name="Huylmans A.-K."/>
            <person name="Kemena C."/>
            <person name="Kremer L.P.M."/>
            <person name="Lee S.L."/>
            <person name="Lopez-Ezquerra A."/>
            <person name="Mallet L."/>
            <person name="Monroy-Kuhn J.M."/>
            <person name="Moser A."/>
            <person name="Murali S.C."/>
            <person name="Muzny D.M."/>
            <person name="Otani S."/>
            <person name="Piulachs M.-D."/>
            <person name="Poelchau M."/>
            <person name="Qu J."/>
            <person name="Schaub F."/>
            <person name="Wada-Katsumata A."/>
            <person name="Worley K.C."/>
            <person name="Xie Q."/>
            <person name="Ylla G."/>
            <person name="Poulsen M."/>
            <person name="Gibbs R.A."/>
            <person name="Schal C."/>
            <person name="Richards S."/>
            <person name="Belles X."/>
            <person name="Korb J."/>
            <person name="Bornberg-Bauer E."/>
        </authorList>
    </citation>
    <scope>NUCLEOTIDE SEQUENCE [LARGE SCALE GENOMIC DNA]</scope>
    <source>
        <tissue evidence="4">Whole body</tissue>
    </source>
</reference>
<accession>A0A2J7Q439</accession>
<sequence>MEKGTVLLWIVLHLTAIRADADCGIQLVPEGRIVGGEDADGDILPWYALMHHPEDKTTPICSGTLIDSHHVITAAHCFTLIEGDNNTAKFGVTLGIHNRCVKESTHRTFTVTNVVLNPNYTSPFGNYDMAIMTLNQTTNYTPICLPGKVEMNLTNRVGEILGFGETTEGNTKLPCTLQRAYIQIFTSKECNESELPSHTSNPRVLCAGVIGGGVDSCQGLHQRPLHSARVITWCGVAHFGVIGPYGRAVTVTSARYVEMLRDFLTQELSRSEIQLSTTWFQQNRATAHTAKASVEFVQEIFPEGVTSPRSELPLPDLPACDYFLSTHPKAKAYTIRP</sequence>
<gene>
    <name evidence="4" type="ORF">B7P43_G13181</name>
</gene>
<comment type="caution">
    <text evidence="4">The sequence shown here is derived from an EMBL/GenBank/DDBJ whole genome shotgun (WGS) entry which is preliminary data.</text>
</comment>